<gene>
    <name evidence="1" type="ORF">UFOVP194_49</name>
</gene>
<dbReference type="EMBL" id="LR798238">
    <property type="protein sequence ID" value="CAB5212750.1"/>
    <property type="molecule type" value="Genomic_DNA"/>
</dbReference>
<proteinExistence type="predicted"/>
<protein>
    <submittedName>
        <fullName evidence="1">Uncharacterized protein</fullName>
    </submittedName>
</protein>
<accession>A0A6J7WIR4</accession>
<sequence length="115" mass="11442">MANTSVIRLAGKTSVIAVTATSSTAISITSTTNNQINYASFLNVGTKPCAVNVSSLATAPAAVFPTAGTPGDYVLPGNMVSPVVLAVPTAPFSVTAICGGTDTTTLYVTAADDQS</sequence>
<reference evidence="1" key="1">
    <citation type="submission" date="2020-05" db="EMBL/GenBank/DDBJ databases">
        <authorList>
            <person name="Chiriac C."/>
            <person name="Salcher M."/>
            <person name="Ghai R."/>
            <person name="Kavagutti S V."/>
        </authorList>
    </citation>
    <scope>NUCLEOTIDE SEQUENCE</scope>
</reference>
<evidence type="ECO:0000313" key="1">
    <source>
        <dbReference type="EMBL" id="CAB5212750.1"/>
    </source>
</evidence>
<name>A0A6J7WIR4_9CAUD</name>
<organism evidence="1">
    <name type="scientific">uncultured Caudovirales phage</name>
    <dbReference type="NCBI Taxonomy" id="2100421"/>
    <lineage>
        <taxon>Viruses</taxon>
        <taxon>Duplodnaviria</taxon>
        <taxon>Heunggongvirae</taxon>
        <taxon>Uroviricota</taxon>
        <taxon>Caudoviricetes</taxon>
        <taxon>Peduoviridae</taxon>
        <taxon>Maltschvirus</taxon>
        <taxon>Maltschvirus maltsch</taxon>
    </lineage>
</organism>